<dbReference type="Proteomes" id="UP001234297">
    <property type="component" value="Chromosome 5"/>
</dbReference>
<reference evidence="1 2" key="1">
    <citation type="journal article" date="2022" name="Hortic Res">
        <title>A haplotype resolved chromosomal level avocado genome allows analysis of novel avocado genes.</title>
        <authorList>
            <person name="Nath O."/>
            <person name="Fletcher S.J."/>
            <person name="Hayward A."/>
            <person name="Shaw L.M."/>
            <person name="Masouleh A.K."/>
            <person name="Furtado A."/>
            <person name="Henry R.J."/>
            <person name="Mitter N."/>
        </authorList>
    </citation>
    <scope>NUCLEOTIDE SEQUENCE [LARGE SCALE GENOMIC DNA]</scope>
    <source>
        <strain evidence="2">cv. Hass</strain>
    </source>
</reference>
<comment type="caution">
    <text evidence="1">The sequence shown here is derived from an EMBL/GenBank/DDBJ whole genome shotgun (WGS) entry which is preliminary data.</text>
</comment>
<accession>A0ACC2M1T4</accession>
<evidence type="ECO:0000313" key="1">
    <source>
        <dbReference type="EMBL" id="KAJ8639687.1"/>
    </source>
</evidence>
<proteinExistence type="predicted"/>
<name>A0ACC2M1T4_PERAE</name>
<evidence type="ECO:0000313" key="2">
    <source>
        <dbReference type="Proteomes" id="UP001234297"/>
    </source>
</evidence>
<organism evidence="1 2">
    <name type="scientific">Persea americana</name>
    <name type="common">Avocado</name>
    <dbReference type="NCBI Taxonomy" id="3435"/>
    <lineage>
        <taxon>Eukaryota</taxon>
        <taxon>Viridiplantae</taxon>
        <taxon>Streptophyta</taxon>
        <taxon>Embryophyta</taxon>
        <taxon>Tracheophyta</taxon>
        <taxon>Spermatophyta</taxon>
        <taxon>Magnoliopsida</taxon>
        <taxon>Magnoliidae</taxon>
        <taxon>Laurales</taxon>
        <taxon>Lauraceae</taxon>
        <taxon>Persea</taxon>
    </lineage>
</organism>
<dbReference type="EMBL" id="CM056813">
    <property type="protein sequence ID" value="KAJ8639687.1"/>
    <property type="molecule type" value="Genomic_DNA"/>
</dbReference>
<protein>
    <submittedName>
        <fullName evidence="1">Uncharacterized protein</fullName>
    </submittedName>
</protein>
<keyword evidence="2" id="KW-1185">Reference proteome</keyword>
<gene>
    <name evidence="1" type="ORF">MRB53_016381</name>
</gene>
<sequence length="108" mass="12172">MSSRFEGSIPSAGEGSGQRTTDGKEKLTTEDALTFVECVGARFLFETEKYEEFLLVMRDFRNGSIDMRGVVSKIEELFKGNQNLIVGFNAFLPKQYEIVLPPKDDPQQ</sequence>